<keyword evidence="4" id="KW-0997">Cell inner membrane</keyword>
<dbReference type="NCBIfam" id="NF008589">
    <property type="entry name" value="PRK11556.1"/>
    <property type="match status" value="1"/>
</dbReference>
<keyword evidence="6" id="KW-1133">Transmembrane helix</keyword>
<comment type="subcellular location">
    <subcellularLocation>
        <location evidence="1">Cell membrane</location>
    </subcellularLocation>
</comment>
<feature type="domain" description="YknX-like C-terminal permuted SH3-like" evidence="10">
    <location>
        <begin position="316"/>
        <end position="383"/>
    </location>
</feature>
<evidence type="ECO:0000313" key="12">
    <source>
        <dbReference type="Proteomes" id="UP001156664"/>
    </source>
</evidence>
<reference evidence="12" key="1">
    <citation type="journal article" date="2019" name="Int. J. Syst. Evol. Microbiol.">
        <title>The Global Catalogue of Microorganisms (GCM) 10K type strain sequencing project: providing services to taxonomists for standard genome sequencing and annotation.</title>
        <authorList>
            <consortium name="The Broad Institute Genomics Platform"/>
            <consortium name="The Broad Institute Genome Sequencing Center for Infectious Disease"/>
            <person name="Wu L."/>
            <person name="Ma J."/>
        </authorList>
    </citation>
    <scope>NUCLEOTIDE SEQUENCE [LARGE SCALE GENOMIC DNA]</scope>
    <source>
        <strain evidence="12">NBRC 105857</strain>
    </source>
</reference>
<dbReference type="Proteomes" id="UP001156664">
    <property type="component" value="Unassembled WGS sequence"/>
</dbReference>
<dbReference type="Pfam" id="PF25917">
    <property type="entry name" value="BSH_RND"/>
    <property type="match status" value="1"/>
</dbReference>
<dbReference type="Pfam" id="PF25944">
    <property type="entry name" value="Beta-barrel_RND"/>
    <property type="match status" value="1"/>
</dbReference>
<evidence type="ECO:0000313" key="11">
    <source>
        <dbReference type="EMBL" id="GLR27112.1"/>
    </source>
</evidence>
<comment type="caution">
    <text evidence="11">The sequence shown here is derived from an EMBL/GenBank/DDBJ whole genome shotgun (WGS) entry which is preliminary data.</text>
</comment>
<dbReference type="Gene3D" id="2.40.420.20">
    <property type="match status" value="1"/>
</dbReference>
<evidence type="ECO:0000259" key="8">
    <source>
        <dbReference type="Pfam" id="PF25917"/>
    </source>
</evidence>
<keyword evidence="12" id="KW-1185">Reference proteome</keyword>
<evidence type="ECO:0000256" key="5">
    <source>
        <dbReference type="ARBA" id="ARBA00023136"/>
    </source>
</evidence>
<accession>A0ABQ5YUI2</accession>
<keyword evidence="6" id="KW-0812">Transmembrane</keyword>
<comment type="similarity">
    <text evidence="2">Belongs to the membrane fusion protein (MFP) (TC 8.A.1) family.</text>
</comment>
<dbReference type="Gene3D" id="1.10.287.470">
    <property type="entry name" value="Helix hairpin bin"/>
    <property type="match status" value="1"/>
</dbReference>
<evidence type="ECO:0000256" key="6">
    <source>
        <dbReference type="SAM" id="Phobius"/>
    </source>
</evidence>
<dbReference type="Gene3D" id="2.40.50.100">
    <property type="match status" value="1"/>
</dbReference>
<proteinExistence type="inferred from homology"/>
<keyword evidence="3" id="KW-1003">Cell membrane</keyword>
<dbReference type="InterPro" id="IPR006143">
    <property type="entry name" value="RND_pump_MFP"/>
</dbReference>
<dbReference type="EMBL" id="BSOJ01000027">
    <property type="protein sequence ID" value="GLR27112.1"/>
    <property type="molecule type" value="Genomic_DNA"/>
</dbReference>
<evidence type="ECO:0000259" key="7">
    <source>
        <dbReference type="Pfam" id="PF25876"/>
    </source>
</evidence>
<keyword evidence="5 6" id="KW-0472">Membrane</keyword>
<feature type="domain" description="Multidrug resistance protein MdtA-like alpha-helical hairpin" evidence="7">
    <location>
        <begin position="121"/>
        <end position="189"/>
    </location>
</feature>
<dbReference type="PANTHER" id="PTHR30469">
    <property type="entry name" value="MULTIDRUG RESISTANCE PROTEIN MDTA"/>
    <property type="match status" value="1"/>
</dbReference>
<evidence type="ECO:0000256" key="4">
    <source>
        <dbReference type="ARBA" id="ARBA00022519"/>
    </source>
</evidence>
<evidence type="ECO:0000259" key="9">
    <source>
        <dbReference type="Pfam" id="PF25944"/>
    </source>
</evidence>
<gene>
    <name evidence="11" type="ORF">GCM10007875_22030</name>
</gene>
<dbReference type="RefSeq" id="WP_284281827.1">
    <property type="nucleotide sequence ID" value="NZ_BSOJ01000027.1"/>
</dbReference>
<dbReference type="InterPro" id="IPR058626">
    <property type="entry name" value="MdtA-like_b-barrel"/>
</dbReference>
<dbReference type="InterPro" id="IPR058637">
    <property type="entry name" value="YknX-like_C"/>
</dbReference>
<evidence type="ECO:0000259" key="10">
    <source>
        <dbReference type="Pfam" id="PF25989"/>
    </source>
</evidence>
<dbReference type="Gene3D" id="2.40.30.170">
    <property type="match status" value="1"/>
</dbReference>
<dbReference type="Pfam" id="PF25989">
    <property type="entry name" value="YknX_C"/>
    <property type="match status" value="1"/>
</dbReference>
<feature type="domain" description="Multidrug resistance protein MdtA-like barrel-sandwich hybrid" evidence="8">
    <location>
        <begin position="80"/>
        <end position="222"/>
    </location>
</feature>
<name>A0ABQ5YUI2_9BURK</name>
<dbReference type="InterPro" id="IPR058624">
    <property type="entry name" value="MdtA-like_HH"/>
</dbReference>
<dbReference type="Pfam" id="PF25876">
    <property type="entry name" value="HH_MFP_RND"/>
    <property type="match status" value="1"/>
</dbReference>
<dbReference type="NCBIfam" id="TIGR01730">
    <property type="entry name" value="RND_mfp"/>
    <property type="match status" value="1"/>
</dbReference>
<evidence type="ECO:0000256" key="1">
    <source>
        <dbReference type="ARBA" id="ARBA00004236"/>
    </source>
</evidence>
<dbReference type="InterPro" id="IPR058625">
    <property type="entry name" value="MdtA-like_BSH"/>
</dbReference>
<organism evidence="11 12">
    <name type="scientific">Limnobacter litoralis</name>
    <dbReference type="NCBI Taxonomy" id="481366"/>
    <lineage>
        <taxon>Bacteria</taxon>
        <taxon>Pseudomonadati</taxon>
        <taxon>Pseudomonadota</taxon>
        <taxon>Betaproteobacteria</taxon>
        <taxon>Burkholderiales</taxon>
        <taxon>Burkholderiaceae</taxon>
        <taxon>Limnobacter</taxon>
    </lineage>
</organism>
<feature type="transmembrane region" description="Helical" evidence="6">
    <location>
        <begin position="12"/>
        <end position="32"/>
    </location>
</feature>
<evidence type="ECO:0000256" key="3">
    <source>
        <dbReference type="ARBA" id="ARBA00022475"/>
    </source>
</evidence>
<dbReference type="PANTHER" id="PTHR30469:SF12">
    <property type="entry name" value="MULTIDRUG RESISTANCE PROTEIN MDTA"/>
    <property type="match status" value="1"/>
</dbReference>
<sequence>MNDLQGKPSGKRGWLIFILIMAVVASGIGWVVHKQNSSLGKGFKGKFDPSDRPVPVLTSTVATQDMNVYLHALGTVTSKNTVVVKSRVDGLLEKILFREGQMVKAGEVLAQIDPRPFQIALNQAQAQLMKDKSLLENAKRDAARYQDLLAKNSIAKQTADTQFALVKQYEASVAADQAQVDNARINLGYCRIVAPISGRVGLRAVDAGNMVHQSDANGIVSIVQLEPITAVFSIPEDKLPQVQAAVKGNAKVPVSALDKAQNTTLSKGYLLTTDNQIDPATGTIKAKAEFANADQALFPNQFVNIEVLVDVVKNAVVVPVAAIQQGRDGDFVYVAKPDGTAALTKVTTGPQDDERVAITKGVSAGQVVVVDGSGKLKDGSKIKMVNAAKKRD</sequence>
<evidence type="ECO:0000256" key="2">
    <source>
        <dbReference type="ARBA" id="ARBA00009477"/>
    </source>
</evidence>
<dbReference type="SUPFAM" id="SSF111369">
    <property type="entry name" value="HlyD-like secretion proteins"/>
    <property type="match status" value="1"/>
</dbReference>
<protein>
    <submittedName>
        <fullName evidence="11">Multidrug transporter</fullName>
    </submittedName>
</protein>
<feature type="domain" description="Multidrug resistance protein MdtA-like beta-barrel" evidence="9">
    <location>
        <begin position="227"/>
        <end position="310"/>
    </location>
</feature>